<evidence type="ECO:0000313" key="4">
    <source>
        <dbReference type="Proteomes" id="UP000274578"/>
    </source>
</evidence>
<keyword evidence="1" id="KW-0802">TPR repeat</keyword>
<keyword evidence="2" id="KW-0472">Membrane</keyword>
<keyword evidence="2" id="KW-0812">Transmembrane</keyword>
<keyword evidence="2" id="KW-1133">Transmembrane helix</keyword>
<dbReference type="InterPro" id="IPR019734">
    <property type="entry name" value="TPR_rpt"/>
</dbReference>
<dbReference type="AlphaFoldDB" id="A0A448L7S4"/>
<name>A0A448L7S4_9BACT</name>
<dbReference type="InterPro" id="IPR011990">
    <property type="entry name" value="TPR-like_helical_dom_sf"/>
</dbReference>
<dbReference type="Proteomes" id="UP000274578">
    <property type="component" value="Chromosome 1"/>
</dbReference>
<dbReference type="Gene3D" id="1.25.40.10">
    <property type="entry name" value="Tetratricopeptide repeat domain"/>
    <property type="match status" value="2"/>
</dbReference>
<protein>
    <submittedName>
        <fullName evidence="3">Uncharacterized protein conserved in bacteria</fullName>
    </submittedName>
</protein>
<evidence type="ECO:0000256" key="1">
    <source>
        <dbReference type="PROSITE-ProRule" id="PRU00339"/>
    </source>
</evidence>
<feature type="repeat" description="TPR" evidence="1">
    <location>
        <begin position="138"/>
        <end position="171"/>
    </location>
</feature>
<evidence type="ECO:0000256" key="2">
    <source>
        <dbReference type="SAM" id="Phobius"/>
    </source>
</evidence>
<organism evidence="3 4">
    <name type="scientific">Segatella oris</name>
    <dbReference type="NCBI Taxonomy" id="28135"/>
    <lineage>
        <taxon>Bacteria</taxon>
        <taxon>Pseudomonadati</taxon>
        <taxon>Bacteroidota</taxon>
        <taxon>Bacteroidia</taxon>
        <taxon>Bacteroidales</taxon>
        <taxon>Prevotellaceae</taxon>
        <taxon>Segatella</taxon>
    </lineage>
</organism>
<gene>
    <name evidence="3" type="ORF">NCTC13071_02033</name>
</gene>
<dbReference type="EMBL" id="LR134384">
    <property type="protein sequence ID" value="VEH16016.1"/>
    <property type="molecule type" value="Genomic_DNA"/>
</dbReference>
<reference evidence="3 4" key="1">
    <citation type="submission" date="2018-12" db="EMBL/GenBank/DDBJ databases">
        <authorList>
            <consortium name="Pathogen Informatics"/>
        </authorList>
    </citation>
    <scope>NUCLEOTIDE SEQUENCE [LARGE SCALE GENOMIC DNA]</scope>
    <source>
        <strain evidence="3 4">NCTC13071</strain>
    </source>
</reference>
<dbReference type="PROSITE" id="PS50005">
    <property type="entry name" value="TPR"/>
    <property type="match status" value="1"/>
</dbReference>
<evidence type="ECO:0000313" key="3">
    <source>
        <dbReference type="EMBL" id="VEH16016.1"/>
    </source>
</evidence>
<dbReference type="SUPFAM" id="SSF48452">
    <property type="entry name" value="TPR-like"/>
    <property type="match status" value="1"/>
</dbReference>
<dbReference type="GeneID" id="85012811"/>
<dbReference type="Pfam" id="PF13174">
    <property type="entry name" value="TPR_6"/>
    <property type="match status" value="2"/>
</dbReference>
<dbReference type="KEGG" id="poc:NCTC13071_02033"/>
<feature type="transmembrane region" description="Helical" evidence="2">
    <location>
        <begin position="28"/>
        <end position="49"/>
    </location>
</feature>
<accession>A0A448L7S4</accession>
<sequence>MANKNEQGVLDNETLIKSEAFFDKNKKAIIIAVLAIIIIVVGGFLYKAYVAEPREEKASTELAKGQEYFNAEQFDKALNGDGAGFTGLLNIINNYGSTDAANLANLYTGLCYANLNKWNEAVKYLDEYSPADDAMVSPAAVAALGNAYAHVNQLDKAVDNLKKAADMADSEGRDGVNNSLSPTFRLQAAILLESQGKKDDALKIYQDIKKKYVNSALVQSQEIDKYIERASR</sequence>
<proteinExistence type="predicted"/>
<dbReference type="RefSeq" id="WP_004372298.1">
    <property type="nucleotide sequence ID" value="NZ_CAJPPY010000045.1"/>
</dbReference>